<organism evidence="1">
    <name type="scientific">marine sediment metagenome</name>
    <dbReference type="NCBI Taxonomy" id="412755"/>
    <lineage>
        <taxon>unclassified sequences</taxon>
        <taxon>metagenomes</taxon>
        <taxon>ecological metagenomes</taxon>
    </lineage>
</organism>
<evidence type="ECO:0000313" key="1">
    <source>
        <dbReference type="EMBL" id="KKK61466.1"/>
    </source>
</evidence>
<name>A0A0F8ZNE4_9ZZZZ</name>
<reference evidence="1" key="1">
    <citation type="journal article" date="2015" name="Nature">
        <title>Complex archaea that bridge the gap between prokaryotes and eukaryotes.</title>
        <authorList>
            <person name="Spang A."/>
            <person name="Saw J.H."/>
            <person name="Jorgensen S.L."/>
            <person name="Zaremba-Niedzwiedzka K."/>
            <person name="Martijn J."/>
            <person name="Lind A.E."/>
            <person name="van Eijk R."/>
            <person name="Schleper C."/>
            <person name="Guy L."/>
            <person name="Ettema T.J."/>
        </authorList>
    </citation>
    <scope>NUCLEOTIDE SEQUENCE</scope>
</reference>
<gene>
    <name evidence="1" type="ORF">LCGC14_3014060</name>
</gene>
<accession>A0A0F8ZNE4</accession>
<sequence>SGFCHCHSAAKADDVFTAIENINNNARINKPRLLIIPPLFFELPINNI</sequence>
<feature type="non-terminal residue" evidence="1">
    <location>
        <position position="1"/>
    </location>
</feature>
<dbReference type="EMBL" id="LAZR01062460">
    <property type="protein sequence ID" value="KKK61466.1"/>
    <property type="molecule type" value="Genomic_DNA"/>
</dbReference>
<comment type="caution">
    <text evidence="1">The sequence shown here is derived from an EMBL/GenBank/DDBJ whole genome shotgun (WGS) entry which is preliminary data.</text>
</comment>
<proteinExistence type="predicted"/>
<protein>
    <submittedName>
        <fullName evidence="1">Uncharacterized protein</fullName>
    </submittedName>
</protein>
<dbReference type="AlphaFoldDB" id="A0A0F8ZNE4"/>